<feature type="compositionally biased region" description="Pro residues" evidence="1">
    <location>
        <begin position="11"/>
        <end position="23"/>
    </location>
</feature>
<proteinExistence type="predicted"/>
<dbReference type="AlphaFoldDB" id="A0A9P8MT32"/>
<name>A0A9P8MT32_9HYPO</name>
<evidence type="ECO:0000256" key="1">
    <source>
        <dbReference type="SAM" id="MobiDB-lite"/>
    </source>
</evidence>
<feature type="compositionally biased region" description="Polar residues" evidence="1">
    <location>
        <begin position="410"/>
        <end position="420"/>
    </location>
</feature>
<feature type="compositionally biased region" description="Polar residues" evidence="1">
    <location>
        <begin position="41"/>
        <end position="56"/>
    </location>
</feature>
<feature type="compositionally biased region" description="Low complexity" evidence="1">
    <location>
        <begin position="101"/>
        <end position="121"/>
    </location>
</feature>
<evidence type="ECO:0000313" key="2">
    <source>
        <dbReference type="EMBL" id="KAH0958692.1"/>
    </source>
</evidence>
<gene>
    <name evidence="2" type="ORF">HRG_10379</name>
</gene>
<reference evidence="2" key="1">
    <citation type="submission" date="2021-09" db="EMBL/GenBank/DDBJ databases">
        <title>A high-quality genome of the endoparasitic fungus Hirsutella rhossiliensis with a comparison of Hirsutella genomes reveals transposable elements contributing to genome size variation.</title>
        <authorList>
            <person name="Lin R."/>
            <person name="Jiao Y."/>
            <person name="Sun X."/>
            <person name="Ling J."/>
            <person name="Xie B."/>
            <person name="Cheng X."/>
        </authorList>
    </citation>
    <scope>NUCLEOTIDE SEQUENCE</scope>
    <source>
        <strain evidence="2">HR02</strain>
    </source>
</reference>
<dbReference type="GeneID" id="68359508"/>
<feature type="region of interest" description="Disordered" evidence="1">
    <location>
        <begin position="1"/>
        <end position="181"/>
    </location>
</feature>
<feature type="compositionally biased region" description="Polar residues" evidence="1">
    <location>
        <begin position="326"/>
        <end position="346"/>
    </location>
</feature>
<keyword evidence="3" id="KW-1185">Reference proteome</keyword>
<feature type="region of interest" description="Disordered" evidence="1">
    <location>
        <begin position="213"/>
        <end position="233"/>
    </location>
</feature>
<feature type="compositionally biased region" description="Acidic residues" evidence="1">
    <location>
        <begin position="312"/>
        <end position="324"/>
    </location>
</feature>
<dbReference type="EMBL" id="JAIZPD010000015">
    <property type="protein sequence ID" value="KAH0958692.1"/>
    <property type="molecule type" value="Genomic_DNA"/>
</dbReference>
<dbReference type="RefSeq" id="XP_044716205.1">
    <property type="nucleotide sequence ID" value="XM_044868850.1"/>
</dbReference>
<accession>A0A9P8MT32</accession>
<feature type="region of interest" description="Disordered" evidence="1">
    <location>
        <begin position="189"/>
        <end position="208"/>
    </location>
</feature>
<feature type="region of interest" description="Disordered" evidence="1">
    <location>
        <begin position="268"/>
        <end position="420"/>
    </location>
</feature>
<evidence type="ECO:0000313" key="3">
    <source>
        <dbReference type="Proteomes" id="UP000824596"/>
    </source>
</evidence>
<dbReference type="Proteomes" id="UP000824596">
    <property type="component" value="Unassembled WGS sequence"/>
</dbReference>
<organism evidence="2 3">
    <name type="scientific">Hirsutella rhossiliensis</name>
    <dbReference type="NCBI Taxonomy" id="111463"/>
    <lineage>
        <taxon>Eukaryota</taxon>
        <taxon>Fungi</taxon>
        <taxon>Dikarya</taxon>
        <taxon>Ascomycota</taxon>
        <taxon>Pezizomycotina</taxon>
        <taxon>Sordariomycetes</taxon>
        <taxon>Hypocreomycetidae</taxon>
        <taxon>Hypocreales</taxon>
        <taxon>Ophiocordycipitaceae</taxon>
        <taxon>Hirsutella</taxon>
    </lineage>
</organism>
<dbReference type="OrthoDB" id="5398515at2759"/>
<comment type="caution">
    <text evidence="2">The sequence shown here is derived from an EMBL/GenBank/DDBJ whole genome shotgun (WGS) entry which is preliminary data.</text>
</comment>
<protein>
    <submittedName>
        <fullName evidence="2">Uncharacterized protein</fullName>
    </submittedName>
</protein>
<sequence length="420" mass="45744">MASRAVGSATPSPPPSIHTPPAPRLGFPDSWEPYSPRKSARISSQRTANRTPSPRASHSRIASPRISKRANAQTNAAMVSPIPSPRKKPHPAPGASRQPSGTLTAEGTANAAAALGLNDAKAPQKASVSRATGMLPTPSKTPQKPPNEKTAANIQSFARNLFAPEEEAMPAPRKRRSKKYSGMTMESFTAEENENSIEIFTDSQDRVPVKDQSVENPFYGDVPAPGTRKSKRRLINIPGEGALSIEEASRREDGMVYVFRGKKFFREFSKNNSAQAEEQEMSGASLEYRLTRPLTRSSVKPRLLFPRHQPDEHDDDEALTDVEDTSVANEPANPQTPKKSHSTSAKTPEAPRFAPVSPPDTKRTTRSTNKLAHDGTPFKSSSGRRSPFDAWPRTKELKSPSASKRHGESLASSTTKRSRA</sequence>